<comment type="caution">
    <text evidence="1">The sequence shown here is derived from an EMBL/GenBank/DDBJ whole genome shotgun (WGS) entry which is preliminary data.</text>
</comment>
<protein>
    <submittedName>
        <fullName evidence="1">Uncharacterized protein</fullName>
    </submittedName>
</protein>
<proteinExistence type="predicted"/>
<gene>
    <name evidence="1" type="ORF">F9L08_22005</name>
</gene>
<reference evidence="1 2" key="1">
    <citation type="submission" date="2019-09" db="EMBL/GenBank/DDBJ databases">
        <title>Taxonomic organization of the family Brucellaceae based on a phylogenomic approach.</title>
        <authorList>
            <person name="Leclercq S."/>
            <person name="Cloeckaert A."/>
            <person name="Zygmunt M.S."/>
        </authorList>
    </citation>
    <scope>NUCLEOTIDE SEQUENCE [LARGE SCALE GENOMIC DNA]</scope>
    <source>
        <strain evidence="1 2">WS1830</strain>
    </source>
</reference>
<dbReference type="AlphaFoldDB" id="A0A6L3Y828"/>
<name>A0A6L3Y828_9HYPH</name>
<sequence>MEKIVIKKNGLKLTQEEDIVQALDSVNGKACNWVIDTIKEVVDIAERAEVQFDEVHLPKTYRVGATAKAYGYAPGKGYKYGVDSTEIDLRRFPEGWRVMNVDRIKLYPADSRASKIKISLTVDQMDKVKEIIASRFDVQPEQLAA</sequence>
<evidence type="ECO:0000313" key="1">
    <source>
        <dbReference type="EMBL" id="KAB2680075.1"/>
    </source>
</evidence>
<dbReference type="Proteomes" id="UP000481643">
    <property type="component" value="Unassembled WGS sequence"/>
</dbReference>
<organism evidence="1 2">
    <name type="scientific">Brucella tritici</name>
    <dbReference type="NCBI Taxonomy" id="94626"/>
    <lineage>
        <taxon>Bacteria</taxon>
        <taxon>Pseudomonadati</taxon>
        <taxon>Pseudomonadota</taxon>
        <taxon>Alphaproteobacteria</taxon>
        <taxon>Hyphomicrobiales</taxon>
        <taxon>Brucellaceae</taxon>
        <taxon>Brucella/Ochrobactrum group</taxon>
        <taxon>Brucella</taxon>
    </lineage>
</organism>
<evidence type="ECO:0000313" key="2">
    <source>
        <dbReference type="Proteomes" id="UP000481643"/>
    </source>
</evidence>
<dbReference type="RefSeq" id="WP_151652999.1">
    <property type="nucleotide sequence ID" value="NZ_WBVX01000029.1"/>
</dbReference>
<accession>A0A6L3Y828</accession>
<dbReference type="EMBL" id="WBVX01000029">
    <property type="protein sequence ID" value="KAB2680075.1"/>
    <property type="molecule type" value="Genomic_DNA"/>
</dbReference>